<evidence type="ECO:0000256" key="6">
    <source>
        <dbReference type="ARBA" id="ARBA00023136"/>
    </source>
</evidence>
<gene>
    <name evidence="9" type="primary">nad2</name>
</gene>
<sequence length="567" mass="63834">MVQPFPDDFKPVLETDFQIFLFENHFKTVFPEIFCLFASVLLLIYGVLYARIHQANADTLRRKMKIFPPIMVNHVSLLVILAFLLTLILMFNNPIMHATIFYNTLVCDDLIFFCKILIICSALLSVCISLDYVRKQALNAFEYIILLLLATCSMLFLISSADMISMYLAIELQSLCFYVLAAFKRNSEFSTEAGLKYFVLGAFSSGVLLFGCSLIYGFTGITNFSELTKIFSCTGENQHFTGALIGMIFVAVGFLFKITAVPFHTWAPDVYEGSPTSVTAFFAITPKIAILGLFVRLFESSFYDLNTEAAFSLQLGTTQGVSTTFNKLLSMEFTSTLPWQKIFLFCSIASMIVGALGAMNQKKIKRLLAYSSIGHVGYFLIGLCCGTVEGIQALLINLIIYLVMTINIFAIILSPVRRDFVHSVQRIKYISDLSVLFKTNPILAITLAVNFFSMAGLPPLAGFWGKYYLLFSAFSCELYLVAIVGGLATVLSCVYYIRLVHISYFEKIQNRLIFERVPKINGWILAITFFFILFLFVSPGATRRSTSITRSLLQRIEIRDHITDRHA</sequence>
<dbReference type="AlphaFoldDB" id="A0A650BXP1"/>
<dbReference type="InterPro" id="IPR010096">
    <property type="entry name" value="NADH-Q_OxRdtase_suN/2"/>
</dbReference>
<dbReference type="RefSeq" id="YP_009720810.1">
    <property type="nucleotide sequence ID" value="NC_045361.1"/>
</dbReference>
<feature type="domain" description="NADH:quinone oxidoreductase/Mrp antiporter transmembrane" evidence="8">
    <location>
        <begin position="160"/>
        <end position="303"/>
    </location>
</feature>
<feature type="transmembrane region" description="Helical" evidence="7">
    <location>
        <begin position="71"/>
        <end position="90"/>
    </location>
</feature>
<keyword evidence="4 7" id="KW-1133">Transmembrane helix</keyword>
<evidence type="ECO:0000256" key="1">
    <source>
        <dbReference type="ARBA" id="ARBA00004141"/>
    </source>
</evidence>
<evidence type="ECO:0000256" key="3">
    <source>
        <dbReference type="ARBA" id="ARBA00022967"/>
    </source>
</evidence>
<keyword evidence="2 7" id="KW-0812">Transmembrane</keyword>
<dbReference type="HAMAP" id="MF_00445">
    <property type="entry name" value="NDH1_NuoN_1"/>
    <property type="match status" value="1"/>
</dbReference>
<comment type="subcellular location">
    <subcellularLocation>
        <location evidence="1">Membrane</location>
        <topology evidence="1">Multi-pass membrane protein</topology>
    </subcellularLocation>
</comment>
<feature type="transmembrane region" description="Helical" evidence="7">
    <location>
        <begin position="367"/>
        <end position="388"/>
    </location>
</feature>
<feature type="transmembrane region" description="Helical" evidence="7">
    <location>
        <begin position="110"/>
        <end position="133"/>
    </location>
</feature>
<feature type="transmembrane region" description="Helical" evidence="7">
    <location>
        <begin position="277"/>
        <end position="298"/>
    </location>
</feature>
<evidence type="ECO:0000313" key="9">
    <source>
        <dbReference type="EMBL" id="QGQ62022.1"/>
    </source>
</evidence>
<feature type="transmembrane region" description="Helical" evidence="7">
    <location>
        <begin position="478"/>
        <end position="499"/>
    </location>
</feature>
<geneLocation type="mitochondrion" evidence="9"/>
<proteinExistence type="inferred from homology"/>
<feature type="domain" description="NADH:quinone oxidoreductase/Mrp antiporter transmembrane" evidence="8">
    <location>
        <begin position="329"/>
        <end position="492"/>
    </location>
</feature>
<keyword evidence="6 7" id="KW-0472">Membrane</keyword>
<feature type="transmembrane region" description="Helical" evidence="7">
    <location>
        <begin position="195"/>
        <end position="218"/>
    </location>
</feature>
<accession>A0A650BXP1</accession>
<feature type="transmembrane region" description="Helical" evidence="7">
    <location>
        <begin position="435"/>
        <end position="458"/>
    </location>
</feature>
<evidence type="ECO:0000256" key="2">
    <source>
        <dbReference type="ARBA" id="ARBA00022692"/>
    </source>
</evidence>
<dbReference type="GO" id="GO:0016020">
    <property type="term" value="C:membrane"/>
    <property type="evidence" value="ECO:0007669"/>
    <property type="project" value="UniProtKB-SubCell"/>
</dbReference>
<dbReference type="PANTHER" id="PTHR22773">
    <property type="entry name" value="NADH DEHYDROGENASE"/>
    <property type="match status" value="1"/>
</dbReference>
<dbReference type="Pfam" id="PF00361">
    <property type="entry name" value="Proton_antipo_M"/>
    <property type="match status" value="2"/>
</dbReference>
<keyword evidence="9" id="KW-0496">Mitochondrion</keyword>
<dbReference type="InterPro" id="IPR001750">
    <property type="entry name" value="ND/Mrp_TM"/>
</dbReference>
<evidence type="ECO:0000256" key="5">
    <source>
        <dbReference type="ARBA" id="ARBA00023027"/>
    </source>
</evidence>
<dbReference type="EMBL" id="MN514984">
    <property type="protein sequence ID" value="QGQ62022.1"/>
    <property type="molecule type" value="Genomic_DNA"/>
</dbReference>
<reference evidence="9" key="1">
    <citation type="journal article" date="2019" name="PeerJ">
        <title>The inflated mitochondrial genomes of siphonous green algae reflect processes driving expansion of noncoding DNA and proliferation of introns.</title>
        <authorList>
            <person name="Repetti S.I."/>
            <person name="Jackson C.J."/>
            <person name="Judd L.M."/>
            <person name="Wick R.R."/>
            <person name="Holt K.E."/>
            <person name="Verbruggen H."/>
        </authorList>
    </citation>
    <scope>NUCLEOTIDE SEQUENCE</scope>
    <source>
        <strain evidence="9">SAG6.99</strain>
    </source>
</reference>
<feature type="transmembrane region" description="Helical" evidence="7">
    <location>
        <begin position="394"/>
        <end position="414"/>
    </location>
</feature>
<dbReference type="GO" id="GO:0008137">
    <property type="term" value="F:NADH dehydrogenase (ubiquinone) activity"/>
    <property type="evidence" value="ECO:0007669"/>
    <property type="project" value="InterPro"/>
</dbReference>
<feature type="transmembrane region" description="Helical" evidence="7">
    <location>
        <begin position="238"/>
        <end position="256"/>
    </location>
</feature>
<feature type="transmembrane region" description="Helical" evidence="7">
    <location>
        <begin position="140"/>
        <end position="158"/>
    </location>
</feature>
<feature type="transmembrane region" description="Helical" evidence="7">
    <location>
        <begin position="520"/>
        <end position="541"/>
    </location>
</feature>
<keyword evidence="3" id="KW-1278">Translocase</keyword>
<organism evidence="9">
    <name type="scientific">Ostreobium quekettii</name>
    <dbReference type="NCBI Taxonomy" id="121088"/>
    <lineage>
        <taxon>Eukaryota</taxon>
        <taxon>Viridiplantae</taxon>
        <taxon>Chlorophyta</taxon>
        <taxon>core chlorophytes</taxon>
        <taxon>Ulvophyceae</taxon>
        <taxon>TCBD clade</taxon>
        <taxon>Bryopsidales</taxon>
        <taxon>Ostreobineae</taxon>
        <taxon>Ostreobiaceae</taxon>
        <taxon>Ostreobium</taxon>
    </lineage>
</organism>
<dbReference type="GeneID" id="42903426"/>
<keyword evidence="5" id="KW-0520">NAD</keyword>
<protein>
    <submittedName>
        <fullName evidence="9">NADH dehydrogenase subunit 2</fullName>
    </submittedName>
</protein>
<name>A0A650BXP1_9CHLO</name>
<feature type="transmembrane region" description="Helical" evidence="7">
    <location>
        <begin position="29"/>
        <end position="50"/>
    </location>
</feature>
<evidence type="ECO:0000256" key="7">
    <source>
        <dbReference type="SAM" id="Phobius"/>
    </source>
</evidence>
<dbReference type="GO" id="GO:0042773">
    <property type="term" value="P:ATP synthesis coupled electron transport"/>
    <property type="evidence" value="ECO:0007669"/>
    <property type="project" value="InterPro"/>
</dbReference>
<evidence type="ECO:0000256" key="4">
    <source>
        <dbReference type="ARBA" id="ARBA00022989"/>
    </source>
</evidence>
<evidence type="ECO:0000259" key="8">
    <source>
        <dbReference type="Pfam" id="PF00361"/>
    </source>
</evidence>